<feature type="transmembrane region" description="Helical" evidence="2">
    <location>
        <begin position="453"/>
        <end position="476"/>
    </location>
</feature>
<accession>A0A1C4U8P2</accession>
<organism evidence="3 4">
    <name type="scientific">Micromonospora echinospora</name>
    <name type="common">Micromonospora purpurea</name>
    <dbReference type="NCBI Taxonomy" id="1877"/>
    <lineage>
        <taxon>Bacteria</taxon>
        <taxon>Bacillati</taxon>
        <taxon>Actinomycetota</taxon>
        <taxon>Actinomycetes</taxon>
        <taxon>Micromonosporales</taxon>
        <taxon>Micromonosporaceae</taxon>
        <taxon>Micromonospora</taxon>
    </lineage>
</organism>
<feature type="transmembrane region" description="Helical" evidence="2">
    <location>
        <begin position="187"/>
        <end position="202"/>
    </location>
</feature>
<evidence type="ECO:0000313" key="3">
    <source>
        <dbReference type="EMBL" id="SCE68103.1"/>
    </source>
</evidence>
<sequence>MATEQPAVIDHPEQDGVRSDTPTGARASRWRDVLRRRSVVAVAALLAGYVVARLVMMVNAEAFRTFDSRSYAGRLDGRNFTEVLSFTGGSPRPWGAPLLYALTGDDQSRAWLQGLVGMVAWVVLVVAVCLCLRGLTARVVATVALLLLALTPQVYVWDHTLLSESLSISLGLLTAGLLVIGLRTGSRVALAVAAPVAVWWIFTRPDVLLYVGLVLVALVLVVWRLPQRRRGAVAVLAVLLAGLGWMAAIQGSTDRTFARWSATGLPQTEETFLYRLMVQVMDDPQMRATYYTDLGMPRCVAVETATDRVAWRISEVAKAYRSCPELIAWTEEHSLLSGYRYALADPGHYATTTREDLRYALGGHPLHTYGKPVTMLPTTVQRAYFPPVTVVLPALVVAGLVAVAVAVASGAWRRRPWLVVAGLAAALASVASVLVSLMFSAGEYSRFGIQEAIYLRVALILLVVVALDTASTRWAARRGR</sequence>
<dbReference type="Proteomes" id="UP000198253">
    <property type="component" value="Chromosome I"/>
</dbReference>
<protein>
    <submittedName>
        <fullName evidence="3">Dolichyl-phosphate-mannose-protein mannosyltransferase</fullName>
    </submittedName>
</protein>
<feature type="transmembrane region" description="Helical" evidence="2">
    <location>
        <begin position="39"/>
        <end position="60"/>
    </location>
</feature>
<dbReference type="GO" id="GO:0016757">
    <property type="term" value="F:glycosyltransferase activity"/>
    <property type="evidence" value="ECO:0007669"/>
    <property type="project" value="UniProtKB-KW"/>
</dbReference>
<dbReference type="InParanoid" id="A0A1C4U8P2"/>
<feature type="transmembrane region" description="Helical" evidence="2">
    <location>
        <begin position="110"/>
        <end position="132"/>
    </location>
</feature>
<feature type="transmembrane region" description="Helical" evidence="2">
    <location>
        <begin position="208"/>
        <end position="225"/>
    </location>
</feature>
<feature type="transmembrane region" description="Helical" evidence="2">
    <location>
        <begin position="384"/>
        <end position="405"/>
    </location>
</feature>
<feature type="region of interest" description="Disordered" evidence="1">
    <location>
        <begin position="1"/>
        <end position="24"/>
    </location>
</feature>
<name>A0A1C4U8P2_MICEC</name>
<feature type="transmembrane region" description="Helical" evidence="2">
    <location>
        <begin position="139"/>
        <end position="155"/>
    </location>
</feature>
<evidence type="ECO:0000256" key="1">
    <source>
        <dbReference type="SAM" id="MobiDB-lite"/>
    </source>
</evidence>
<keyword evidence="4" id="KW-1185">Reference proteome</keyword>
<keyword evidence="2" id="KW-0472">Membrane</keyword>
<evidence type="ECO:0000256" key="2">
    <source>
        <dbReference type="SAM" id="Phobius"/>
    </source>
</evidence>
<keyword evidence="2" id="KW-1133">Transmembrane helix</keyword>
<dbReference type="EMBL" id="LT607413">
    <property type="protein sequence ID" value="SCE68103.1"/>
    <property type="molecule type" value="Genomic_DNA"/>
</dbReference>
<keyword evidence="3" id="KW-0808">Transferase</keyword>
<proteinExistence type="predicted"/>
<evidence type="ECO:0000313" key="4">
    <source>
        <dbReference type="Proteomes" id="UP000198253"/>
    </source>
</evidence>
<feature type="transmembrane region" description="Helical" evidence="2">
    <location>
        <begin position="232"/>
        <end position="251"/>
    </location>
</feature>
<dbReference type="RefSeq" id="WP_143740292.1">
    <property type="nucleotide sequence ID" value="NZ_LT607413.1"/>
</dbReference>
<reference evidence="4" key="1">
    <citation type="submission" date="2016-06" db="EMBL/GenBank/DDBJ databases">
        <authorList>
            <person name="Varghese N."/>
            <person name="Submissions Spin"/>
        </authorList>
    </citation>
    <scope>NUCLEOTIDE SEQUENCE [LARGE SCALE GENOMIC DNA]</scope>
    <source>
        <strain evidence="4">DSM 43816</strain>
    </source>
</reference>
<keyword evidence="2" id="KW-0812">Transmembrane</keyword>
<feature type="transmembrane region" description="Helical" evidence="2">
    <location>
        <begin position="417"/>
        <end position="441"/>
    </location>
</feature>
<feature type="transmembrane region" description="Helical" evidence="2">
    <location>
        <begin position="161"/>
        <end position="180"/>
    </location>
</feature>
<dbReference type="AlphaFoldDB" id="A0A1C4U8P2"/>
<gene>
    <name evidence="3" type="ORF">GA0070618_0116</name>
</gene>
<keyword evidence="3" id="KW-0328">Glycosyltransferase</keyword>
<dbReference type="OrthoDB" id="3362357at2"/>